<evidence type="ECO:0000256" key="5">
    <source>
        <dbReference type="ARBA" id="ARBA00023002"/>
    </source>
</evidence>
<evidence type="ECO:0000256" key="8">
    <source>
        <dbReference type="ARBA" id="ARBA00023209"/>
    </source>
</evidence>
<evidence type="ECO:0000256" key="6">
    <source>
        <dbReference type="ARBA" id="ARBA00023027"/>
    </source>
</evidence>
<dbReference type="EMBL" id="DTIN01000011">
    <property type="protein sequence ID" value="HFX13204.1"/>
    <property type="molecule type" value="Genomic_DNA"/>
</dbReference>
<accession>A0A7C3RLP5</accession>
<dbReference type="Gene3D" id="1.20.1090.10">
    <property type="entry name" value="Dehydroquinate synthase-like - alpha domain"/>
    <property type="match status" value="1"/>
</dbReference>
<keyword evidence="6" id="KW-0520">NAD</keyword>
<dbReference type="Pfam" id="PF13685">
    <property type="entry name" value="Fe-ADH_2"/>
    <property type="match status" value="1"/>
</dbReference>
<evidence type="ECO:0000256" key="10">
    <source>
        <dbReference type="SAM" id="Coils"/>
    </source>
</evidence>
<dbReference type="InterPro" id="IPR032837">
    <property type="entry name" value="G1PDH"/>
</dbReference>
<keyword evidence="8" id="KW-0594">Phospholipid biosynthesis</keyword>
<dbReference type="InterPro" id="IPR016205">
    <property type="entry name" value="Glycerol_DH"/>
</dbReference>
<keyword evidence="9" id="KW-1208">Phospholipid metabolism</keyword>
<sequence length="400" mass="46272">MLIWDNDFSNLLDYIKKQKEIPLILCDENTYEVCGKDIYRNLGDNSKLLVLPYNTHADEKHICKLIINTNDDNVIISVGSGSITDIARFVSYKQHLKFISVPTAPSMDGYASSVAALTIDGIKTTLPAKPPELIFANLEILKNAPHLLIKAGFGDLMGKYTALSDWKLAHILLDEPLDTNVAEEMLKACEDTLKSIDKNDFIKPLFEGLVKSGELMTKVGNSRPASGAEHHIAHYLEFLGYDLFHGIKVGIATFYVIKLYEFILEFDFEKMDQYVDYEIDIKEWRKEIEENFPKIHNRIIEENIERIEMFNNIEFRKSLIEKIKLHQDDIKSLAENLSKKKREIIDGFKKIRFSLDIEDWNIKKEDLKKAILYSLFIRDRFTILTLYYFLGLLKDFIKVV</sequence>
<evidence type="ECO:0000256" key="9">
    <source>
        <dbReference type="ARBA" id="ARBA00023264"/>
    </source>
</evidence>
<keyword evidence="1" id="KW-0963">Cytoplasm</keyword>
<comment type="caution">
    <text evidence="11">The sequence shown here is derived from an EMBL/GenBank/DDBJ whole genome shotgun (WGS) entry which is preliminary data.</text>
</comment>
<keyword evidence="7" id="KW-0443">Lipid metabolism</keyword>
<evidence type="ECO:0000256" key="2">
    <source>
        <dbReference type="ARBA" id="ARBA00022516"/>
    </source>
</evidence>
<keyword evidence="4" id="KW-0521">NADP</keyword>
<evidence type="ECO:0000256" key="1">
    <source>
        <dbReference type="ARBA" id="ARBA00022490"/>
    </source>
</evidence>
<dbReference type="SUPFAM" id="SSF56796">
    <property type="entry name" value="Dehydroquinate synthase-like"/>
    <property type="match status" value="1"/>
</dbReference>
<dbReference type="GO" id="GO:0046872">
    <property type="term" value="F:metal ion binding"/>
    <property type="evidence" value="ECO:0007669"/>
    <property type="project" value="UniProtKB-KW"/>
</dbReference>
<dbReference type="GO" id="GO:0008654">
    <property type="term" value="P:phospholipid biosynthetic process"/>
    <property type="evidence" value="ECO:0007669"/>
    <property type="project" value="UniProtKB-KW"/>
</dbReference>
<keyword evidence="10" id="KW-0175">Coiled coil</keyword>
<dbReference type="AlphaFoldDB" id="A0A7C3RLP5"/>
<dbReference type="PANTHER" id="PTHR43616">
    <property type="entry name" value="GLYCEROL DEHYDROGENASE"/>
    <property type="match status" value="1"/>
</dbReference>
<evidence type="ECO:0000256" key="7">
    <source>
        <dbReference type="ARBA" id="ARBA00023098"/>
    </source>
</evidence>
<gene>
    <name evidence="11" type="ORF">ENW00_03470</name>
</gene>
<keyword evidence="2" id="KW-0444">Lipid biosynthesis</keyword>
<reference evidence="11" key="1">
    <citation type="journal article" date="2020" name="mSystems">
        <title>Genome- and Community-Level Interaction Insights into Carbon Utilization and Element Cycling Functions of Hydrothermarchaeota in Hydrothermal Sediment.</title>
        <authorList>
            <person name="Zhou Z."/>
            <person name="Liu Y."/>
            <person name="Xu W."/>
            <person name="Pan J."/>
            <person name="Luo Z.H."/>
            <person name="Li M."/>
        </authorList>
    </citation>
    <scope>NUCLEOTIDE SEQUENCE [LARGE SCALE GENOMIC DNA]</scope>
    <source>
        <strain evidence="11">SpSt-81</strain>
    </source>
</reference>
<evidence type="ECO:0000256" key="3">
    <source>
        <dbReference type="ARBA" id="ARBA00022723"/>
    </source>
</evidence>
<organism evidence="11">
    <name type="scientific">Dictyoglomus thermophilum</name>
    <dbReference type="NCBI Taxonomy" id="14"/>
    <lineage>
        <taxon>Bacteria</taxon>
        <taxon>Pseudomonadati</taxon>
        <taxon>Dictyoglomota</taxon>
        <taxon>Dictyoglomia</taxon>
        <taxon>Dictyoglomales</taxon>
        <taxon>Dictyoglomaceae</taxon>
        <taxon>Dictyoglomus</taxon>
    </lineage>
</organism>
<name>A0A7C3RLP5_DICTH</name>
<proteinExistence type="predicted"/>
<dbReference type="PANTHER" id="PTHR43616:SF5">
    <property type="entry name" value="GLYCEROL DEHYDROGENASE 1"/>
    <property type="match status" value="1"/>
</dbReference>
<dbReference type="Gene3D" id="3.40.50.1970">
    <property type="match status" value="1"/>
</dbReference>
<keyword evidence="5" id="KW-0560">Oxidoreductase</keyword>
<protein>
    <submittedName>
        <fullName evidence="11">Iron-containing alcohol dehydrogenase</fullName>
    </submittedName>
</protein>
<dbReference type="GO" id="GO:0005829">
    <property type="term" value="C:cytosol"/>
    <property type="evidence" value="ECO:0007669"/>
    <property type="project" value="TreeGrafter"/>
</dbReference>
<dbReference type="GO" id="GO:0016614">
    <property type="term" value="F:oxidoreductase activity, acting on CH-OH group of donors"/>
    <property type="evidence" value="ECO:0007669"/>
    <property type="project" value="InterPro"/>
</dbReference>
<keyword evidence="3" id="KW-0479">Metal-binding</keyword>
<evidence type="ECO:0000313" key="11">
    <source>
        <dbReference type="EMBL" id="HFX13204.1"/>
    </source>
</evidence>
<feature type="coiled-coil region" evidence="10">
    <location>
        <begin position="316"/>
        <end position="343"/>
    </location>
</feature>
<evidence type="ECO:0000256" key="4">
    <source>
        <dbReference type="ARBA" id="ARBA00022857"/>
    </source>
</evidence>